<keyword evidence="5 6" id="KW-0449">Lipoprotein</keyword>
<name>A0A7X0B640_9PROT</name>
<keyword evidence="4" id="KW-0564">Palmitate</keyword>
<evidence type="ECO:0000256" key="5">
    <source>
        <dbReference type="ARBA" id="ARBA00023288"/>
    </source>
</evidence>
<evidence type="ECO:0000313" key="8">
    <source>
        <dbReference type="Proteomes" id="UP000539175"/>
    </source>
</evidence>
<reference evidence="7 8" key="1">
    <citation type="submission" date="2020-08" db="EMBL/GenBank/DDBJ databases">
        <title>Genomic Encyclopedia of Type Strains, Phase IV (KMG-IV): sequencing the most valuable type-strain genomes for metagenomic binning, comparative biology and taxonomic classification.</title>
        <authorList>
            <person name="Goeker M."/>
        </authorList>
    </citation>
    <scope>NUCLEOTIDE SEQUENCE [LARGE SCALE GENOMIC DNA]</scope>
    <source>
        <strain evidence="7 8">DSM 22198</strain>
    </source>
</reference>
<comment type="subcellular location">
    <subcellularLocation>
        <location evidence="1">Membrane</location>
        <topology evidence="1">Lipid-anchor</topology>
    </subcellularLocation>
</comment>
<keyword evidence="2" id="KW-0732">Signal</keyword>
<dbReference type="Proteomes" id="UP000539175">
    <property type="component" value="Unassembled WGS sequence"/>
</dbReference>
<sequence length="281" mass="30493">MTAMAWMGRVARTWMRGWAPVAALVALMLAGQPSRAADAPLRVIASPVPHAEILQFIQRKLAPDLKLKIIEASGDLRLNELLAKGDVDANFFQHRPYLESEEKLLGVTLAAVAAVHIEPLGIYSTKVKSFQDLPQGAKVAIPNNVVNLSRALYLLQDNGLITLRQGPAARDRQLATSRDITANPKDLKIIEVDAAQLPRTLPDVTLAVINGNYALEAGLQPAKDALALEKAEGSPYANLLVTTPALEHDPRIVRLAQLLTSPEVAAFIRERYKGAVIPVHP</sequence>
<dbReference type="PANTHER" id="PTHR30429">
    <property type="entry name" value="D-METHIONINE-BINDING LIPOPROTEIN METQ"/>
    <property type="match status" value="1"/>
</dbReference>
<accession>A0A7X0B640</accession>
<evidence type="ECO:0000256" key="6">
    <source>
        <dbReference type="PIRNR" id="PIRNR002854"/>
    </source>
</evidence>
<evidence type="ECO:0000313" key="7">
    <source>
        <dbReference type="EMBL" id="MBB6255310.1"/>
    </source>
</evidence>
<keyword evidence="8" id="KW-1185">Reference proteome</keyword>
<proteinExistence type="inferred from homology"/>
<evidence type="ECO:0000256" key="1">
    <source>
        <dbReference type="ARBA" id="ARBA00004635"/>
    </source>
</evidence>
<evidence type="ECO:0000256" key="2">
    <source>
        <dbReference type="ARBA" id="ARBA00022729"/>
    </source>
</evidence>
<dbReference type="GO" id="GO:0016020">
    <property type="term" value="C:membrane"/>
    <property type="evidence" value="ECO:0007669"/>
    <property type="project" value="UniProtKB-SubCell"/>
</dbReference>
<dbReference type="EMBL" id="JACIIZ010000030">
    <property type="protein sequence ID" value="MBB6255310.1"/>
    <property type="molecule type" value="Genomic_DNA"/>
</dbReference>
<dbReference type="AlphaFoldDB" id="A0A7X0B640"/>
<protein>
    <recommendedName>
        <fullName evidence="6">Lipoprotein</fullName>
    </recommendedName>
</protein>
<dbReference type="Pfam" id="PF03180">
    <property type="entry name" value="Lipoprotein_9"/>
    <property type="match status" value="1"/>
</dbReference>
<dbReference type="PIRSF" id="PIRSF002854">
    <property type="entry name" value="MetQ"/>
    <property type="match status" value="1"/>
</dbReference>
<gene>
    <name evidence="7" type="ORF">FHS74_005909</name>
</gene>
<dbReference type="InterPro" id="IPR004872">
    <property type="entry name" value="Lipoprotein_NlpA"/>
</dbReference>
<organism evidence="7 8">
    <name type="scientific">Nitrospirillum iridis</name>
    <dbReference type="NCBI Taxonomy" id="765888"/>
    <lineage>
        <taxon>Bacteria</taxon>
        <taxon>Pseudomonadati</taxon>
        <taxon>Pseudomonadota</taxon>
        <taxon>Alphaproteobacteria</taxon>
        <taxon>Rhodospirillales</taxon>
        <taxon>Azospirillaceae</taxon>
        <taxon>Nitrospirillum</taxon>
    </lineage>
</organism>
<comment type="caution">
    <text evidence="7">The sequence shown here is derived from an EMBL/GenBank/DDBJ whole genome shotgun (WGS) entry which is preliminary data.</text>
</comment>
<dbReference type="CDD" id="cd13597">
    <property type="entry name" value="PBP2_lipoprotein_Tp32"/>
    <property type="match status" value="1"/>
</dbReference>
<keyword evidence="3" id="KW-0472">Membrane</keyword>
<dbReference type="RefSeq" id="WP_246463464.1">
    <property type="nucleotide sequence ID" value="NZ_JACIIZ010000030.1"/>
</dbReference>
<comment type="similarity">
    <text evidence="6">Belongs to the nlpA lipoprotein family.</text>
</comment>
<dbReference type="Gene3D" id="3.40.190.10">
    <property type="entry name" value="Periplasmic binding protein-like II"/>
    <property type="match status" value="2"/>
</dbReference>
<dbReference type="SUPFAM" id="SSF53850">
    <property type="entry name" value="Periplasmic binding protein-like II"/>
    <property type="match status" value="1"/>
</dbReference>
<dbReference type="PANTHER" id="PTHR30429:SF0">
    <property type="entry name" value="METHIONINE-BINDING LIPOPROTEIN METQ"/>
    <property type="match status" value="1"/>
</dbReference>
<evidence type="ECO:0000256" key="3">
    <source>
        <dbReference type="ARBA" id="ARBA00023136"/>
    </source>
</evidence>
<evidence type="ECO:0000256" key="4">
    <source>
        <dbReference type="ARBA" id="ARBA00023139"/>
    </source>
</evidence>